<keyword evidence="2" id="KW-1185">Reference proteome</keyword>
<dbReference type="EMBL" id="AYLO01000011">
    <property type="protein sequence ID" value="ESS73701.1"/>
    <property type="molecule type" value="Genomic_DNA"/>
</dbReference>
<proteinExistence type="predicted"/>
<dbReference type="AlphaFoldDB" id="V5E2C4"/>
<name>V5E2C4_9GAMM</name>
<organism evidence="1 2">
    <name type="scientific">Methyloglobulus morosus KoM1</name>
    <dbReference type="NCBI Taxonomy" id="1116472"/>
    <lineage>
        <taxon>Bacteria</taxon>
        <taxon>Pseudomonadati</taxon>
        <taxon>Pseudomonadota</taxon>
        <taxon>Gammaproteobacteria</taxon>
        <taxon>Methylococcales</taxon>
        <taxon>Methylococcaceae</taxon>
        <taxon>Methyloglobulus</taxon>
    </lineage>
</organism>
<protein>
    <submittedName>
        <fullName evidence="1">Uncharacterized protein</fullName>
    </submittedName>
</protein>
<dbReference type="Proteomes" id="UP000017842">
    <property type="component" value="Unassembled WGS sequence"/>
</dbReference>
<comment type="caution">
    <text evidence="1">The sequence shown here is derived from an EMBL/GenBank/DDBJ whole genome shotgun (WGS) entry which is preliminary data.</text>
</comment>
<dbReference type="eggNOG" id="ENOG50338I0">
    <property type="taxonomic scope" value="Bacteria"/>
</dbReference>
<evidence type="ECO:0000313" key="1">
    <source>
        <dbReference type="EMBL" id="ESS73701.1"/>
    </source>
</evidence>
<evidence type="ECO:0000313" key="2">
    <source>
        <dbReference type="Proteomes" id="UP000017842"/>
    </source>
</evidence>
<sequence length="79" mass="8892">MKITTILVDETPKAVVKPVDTKDLRRFLKNGNTYLTAGNAEATITHREADDSESDRWNSAFRLHRAWGGDEDAFFGIPL</sequence>
<accession>V5E2C4</accession>
<gene>
    <name evidence="1" type="ORF">MGMO_11c00080</name>
</gene>
<reference evidence="1 2" key="1">
    <citation type="journal article" date="2013" name="Genome Announc.">
        <title>Draft Genome Sequence of the Methanotrophic Gammaproteobacterium Methyloglobulus morosus DSM 22980 Strain KoM1.</title>
        <authorList>
            <person name="Poehlein A."/>
            <person name="Deutzmann J.S."/>
            <person name="Daniel R."/>
            <person name="Simeonova D.D."/>
        </authorList>
    </citation>
    <scope>NUCLEOTIDE SEQUENCE [LARGE SCALE GENOMIC DNA]</scope>
    <source>
        <strain evidence="1 2">KoM1</strain>
    </source>
</reference>
<dbReference type="STRING" id="1116472.MGMO_11c00080"/>
<dbReference type="OrthoDB" id="5569098at2"/>
<dbReference type="RefSeq" id="WP_023493291.1">
    <property type="nucleotide sequence ID" value="NZ_AYLO01000011.1"/>
</dbReference>